<feature type="region of interest" description="Disordered" evidence="15">
    <location>
        <begin position="249"/>
        <end position="268"/>
    </location>
</feature>
<accession>A0ABT8SVN9</accession>
<keyword evidence="13 17" id="KW-0560">Oxidoreductase</keyword>
<evidence type="ECO:0000256" key="4">
    <source>
        <dbReference type="ARBA" id="ARBA00005259"/>
    </source>
</evidence>
<dbReference type="SUPFAM" id="SSF53927">
    <property type="entry name" value="Cytidine deaminase-like"/>
    <property type="match status" value="1"/>
</dbReference>
<dbReference type="GO" id="GO:0008835">
    <property type="term" value="F:diaminohydroxyphosphoribosylaminopyrimidine deaminase activity"/>
    <property type="evidence" value="ECO:0007669"/>
    <property type="project" value="UniProtKB-EC"/>
</dbReference>
<comment type="pathway">
    <text evidence="2">Cofactor biosynthesis; riboflavin biosynthesis; 5-amino-6-(D-ribitylamino)uracil from GTP: step 2/4.</text>
</comment>
<dbReference type="PANTHER" id="PTHR38011">
    <property type="entry name" value="DIHYDROFOLATE REDUCTASE FAMILY PROTEIN (AFU_ORTHOLOGUE AFUA_8G06820)"/>
    <property type="match status" value="1"/>
</dbReference>
<evidence type="ECO:0000256" key="10">
    <source>
        <dbReference type="ARBA" id="ARBA00022723"/>
    </source>
</evidence>
<dbReference type="EC" id="1.1.1.193" evidence="7"/>
<evidence type="ECO:0000256" key="1">
    <source>
        <dbReference type="ARBA" id="ARBA00002151"/>
    </source>
</evidence>
<keyword evidence="17" id="KW-0378">Hydrolase</keyword>
<dbReference type="RefSeq" id="WP_302075854.1">
    <property type="nucleotide sequence ID" value="NZ_JAUKWQ010000001.1"/>
</dbReference>
<dbReference type="InterPro" id="IPR004794">
    <property type="entry name" value="Eubact_RibD"/>
</dbReference>
<dbReference type="SUPFAM" id="SSF53597">
    <property type="entry name" value="Dihydrofolate reductase-like"/>
    <property type="match status" value="2"/>
</dbReference>
<keyword evidence="10" id="KW-0479">Metal-binding</keyword>
<evidence type="ECO:0000313" key="17">
    <source>
        <dbReference type="EMBL" id="MDO1581767.1"/>
    </source>
</evidence>
<comment type="caution">
    <text evidence="17">The sequence shown here is derived from an EMBL/GenBank/DDBJ whole genome shotgun (WGS) entry which is preliminary data.</text>
</comment>
<dbReference type="GO" id="GO:0008703">
    <property type="term" value="F:5-amino-6-(5-phosphoribosylamino)uracil reductase activity"/>
    <property type="evidence" value="ECO:0007669"/>
    <property type="project" value="UniProtKB-EC"/>
</dbReference>
<dbReference type="EC" id="3.5.4.26" evidence="6"/>
<dbReference type="NCBIfam" id="TIGR00326">
    <property type="entry name" value="eubact_ribD"/>
    <property type="match status" value="1"/>
</dbReference>
<feature type="domain" description="CMP/dCMP-type deaminase" evidence="16">
    <location>
        <begin position="4"/>
        <end position="125"/>
    </location>
</feature>
<evidence type="ECO:0000313" key="18">
    <source>
        <dbReference type="Proteomes" id="UP001169006"/>
    </source>
</evidence>
<dbReference type="Gene3D" id="3.40.140.10">
    <property type="entry name" value="Cytidine Deaminase, domain 2"/>
    <property type="match status" value="1"/>
</dbReference>
<comment type="pathway">
    <text evidence="3">Cofactor biosynthesis; riboflavin biosynthesis; 5-amino-6-(D-ribitylamino)uracil from GTP: step 3/4.</text>
</comment>
<keyword evidence="9" id="KW-0686">Riboflavin biosynthesis</keyword>
<dbReference type="InterPro" id="IPR002125">
    <property type="entry name" value="CMP_dCMP_dom"/>
</dbReference>
<reference evidence="17" key="2">
    <citation type="submission" date="2023-07" db="EMBL/GenBank/DDBJ databases">
        <authorList>
            <person name="Sun H."/>
        </authorList>
    </citation>
    <scope>NUCLEOTIDE SEQUENCE</scope>
    <source>
        <strain evidence="17">05753</strain>
    </source>
</reference>
<comment type="function">
    <text evidence="1">Converts 2,5-diamino-6-(ribosylamino)-4(3h)-pyrimidinone 5'-phosphate into 5-amino-6-(ribosylamino)-2,4(1h,3h)-pyrimidinedione 5'-phosphate.</text>
</comment>
<reference evidence="17" key="1">
    <citation type="journal article" date="2015" name="Int. J. Syst. Evol. Microbiol.">
        <title>Rhizobium oryzicola sp. nov., potential plant-growth-promoting endophytic bacteria isolated from rice roots.</title>
        <authorList>
            <person name="Zhang X.X."/>
            <person name="Gao J.S."/>
            <person name="Cao Y.H."/>
            <person name="Sheirdil R.A."/>
            <person name="Wang X.C."/>
            <person name="Zhang L."/>
        </authorList>
    </citation>
    <scope>NUCLEOTIDE SEQUENCE</scope>
    <source>
        <strain evidence="17">05753</strain>
    </source>
</reference>
<dbReference type="CDD" id="cd01284">
    <property type="entry name" value="Riboflavin_deaminase-reductase"/>
    <property type="match status" value="1"/>
</dbReference>
<evidence type="ECO:0000256" key="7">
    <source>
        <dbReference type="ARBA" id="ARBA00013173"/>
    </source>
</evidence>
<dbReference type="PROSITE" id="PS51747">
    <property type="entry name" value="CYT_DCMP_DEAMINASES_2"/>
    <property type="match status" value="1"/>
</dbReference>
<dbReference type="EMBL" id="JAUKWQ010000001">
    <property type="protein sequence ID" value="MDO1581767.1"/>
    <property type="molecule type" value="Genomic_DNA"/>
</dbReference>
<dbReference type="InterPro" id="IPR016193">
    <property type="entry name" value="Cytidine_deaminase-like"/>
</dbReference>
<keyword evidence="18" id="KW-1185">Reference proteome</keyword>
<evidence type="ECO:0000256" key="2">
    <source>
        <dbReference type="ARBA" id="ARBA00004882"/>
    </source>
</evidence>
<evidence type="ECO:0000256" key="8">
    <source>
        <dbReference type="ARBA" id="ARBA00019930"/>
    </source>
</evidence>
<keyword evidence="12" id="KW-0521">NADP</keyword>
<dbReference type="InterPro" id="IPR024072">
    <property type="entry name" value="DHFR-like_dom_sf"/>
</dbReference>
<evidence type="ECO:0000256" key="13">
    <source>
        <dbReference type="ARBA" id="ARBA00023002"/>
    </source>
</evidence>
<name>A0ABT8SVN9_9HYPH</name>
<comment type="similarity">
    <text evidence="5">In the C-terminal section; belongs to the HTP reductase family.</text>
</comment>
<dbReference type="PROSITE" id="PS00903">
    <property type="entry name" value="CYT_DCMP_DEAMINASES_1"/>
    <property type="match status" value="1"/>
</dbReference>
<evidence type="ECO:0000256" key="6">
    <source>
        <dbReference type="ARBA" id="ARBA00012766"/>
    </source>
</evidence>
<dbReference type="InterPro" id="IPR016192">
    <property type="entry name" value="APOBEC/CMP_deaminase_Zn-bd"/>
</dbReference>
<evidence type="ECO:0000256" key="12">
    <source>
        <dbReference type="ARBA" id="ARBA00022857"/>
    </source>
</evidence>
<keyword evidence="11" id="KW-0862">Zinc</keyword>
<dbReference type="Pfam" id="PF00383">
    <property type="entry name" value="dCMP_cyt_deam_1"/>
    <property type="match status" value="1"/>
</dbReference>
<dbReference type="InterPro" id="IPR050765">
    <property type="entry name" value="Riboflavin_Biosynth_HTPR"/>
</dbReference>
<evidence type="ECO:0000256" key="14">
    <source>
        <dbReference type="ARBA" id="ARBA00023268"/>
    </source>
</evidence>
<evidence type="ECO:0000256" key="9">
    <source>
        <dbReference type="ARBA" id="ARBA00022619"/>
    </source>
</evidence>
<proteinExistence type="inferred from homology"/>
<evidence type="ECO:0000256" key="3">
    <source>
        <dbReference type="ARBA" id="ARBA00004910"/>
    </source>
</evidence>
<gene>
    <name evidence="17" type="primary">ribD</name>
    <name evidence="17" type="ORF">Q2T52_06605</name>
</gene>
<evidence type="ECO:0000256" key="15">
    <source>
        <dbReference type="SAM" id="MobiDB-lite"/>
    </source>
</evidence>
<dbReference type="Gene3D" id="3.40.430.10">
    <property type="entry name" value="Dihydrofolate Reductase, subunit A"/>
    <property type="match status" value="2"/>
</dbReference>
<protein>
    <recommendedName>
        <fullName evidence="8">Riboflavin biosynthesis protein RibD</fullName>
        <ecNumber evidence="7">1.1.1.193</ecNumber>
        <ecNumber evidence="6">3.5.4.26</ecNumber>
    </recommendedName>
</protein>
<dbReference type="InterPro" id="IPR002734">
    <property type="entry name" value="RibDG_C"/>
</dbReference>
<evidence type="ECO:0000259" key="16">
    <source>
        <dbReference type="PROSITE" id="PS51747"/>
    </source>
</evidence>
<evidence type="ECO:0000256" key="5">
    <source>
        <dbReference type="ARBA" id="ARBA00007417"/>
    </source>
</evidence>
<keyword evidence="14" id="KW-0511">Multifunctional enzyme</keyword>
<dbReference type="PANTHER" id="PTHR38011:SF7">
    <property type="entry name" value="2,5-DIAMINO-6-RIBOSYLAMINO-4(3H)-PYRIMIDINONE 5'-PHOSPHATE REDUCTASE"/>
    <property type="match status" value="1"/>
</dbReference>
<sequence>MSEADDRRFMAEALSLARRNLGFTATNPAVGCLIVKDGEIIAEAVTAPGGRPHAEAQALALAGEQARGATAYVTLEPCSHWGKTPPCANALVEAGVARVVVAVNDPDPRVSGRGYGILRDAGIVVETGLMEPEGRRQLSGYLMRQINKRPYVTLKLAVSADGMLGRPGEEVAITGAAAREQVHRIRAESDGILVGIGTVLADDPELTVRLPGLEERSPIRIVLDHDLRLPVESRLVKSAGAVPVIVVSGQGHNGEPSPPSALPGISPKGGEIKDVTVQPHGTVDQEAMIHTLSTSQNVASRFLGNAAGAVLPISPRVGEMPGRAEGGVVREKALDNRRGALTAAGVEILEAPTLSDLLTQLADKGISNLMVEGGAKVANAFLEAGLVDRITLFESDVVIGKRGLESPITRADMPQEFSLVETANFGPDRCFVYERPF</sequence>
<dbReference type="Proteomes" id="UP001169006">
    <property type="component" value="Unassembled WGS sequence"/>
</dbReference>
<organism evidence="17 18">
    <name type="scientific">Rhizobium oryzicola</name>
    <dbReference type="NCBI Taxonomy" id="1232668"/>
    <lineage>
        <taxon>Bacteria</taxon>
        <taxon>Pseudomonadati</taxon>
        <taxon>Pseudomonadota</taxon>
        <taxon>Alphaproteobacteria</taxon>
        <taxon>Hyphomicrobiales</taxon>
        <taxon>Rhizobiaceae</taxon>
        <taxon>Rhizobium/Agrobacterium group</taxon>
        <taxon>Rhizobium</taxon>
    </lineage>
</organism>
<dbReference type="Pfam" id="PF01872">
    <property type="entry name" value="RibD_C"/>
    <property type="match status" value="2"/>
</dbReference>
<comment type="similarity">
    <text evidence="4">In the N-terminal section; belongs to the cytidine and deoxycytidylate deaminase family.</text>
</comment>
<evidence type="ECO:0000256" key="11">
    <source>
        <dbReference type="ARBA" id="ARBA00022833"/>
    </source>
</evidence>